<proteinExistence type="predicted"/>
<evidence type="ECO:0000313" key="2">
    <source>
        <dbReference type="Proteomes" id="UP000032141"/>
    </source>
</evidence>
<dbReference type="Gramene" id="Bo8g032110.1">
    <property type="protein sequence ID" value="Bo8g032110.1"/>
    <property type="gene ID" value="Bo8g032110"/>
</dbReference>
<reference evidence="1 2" key="1">
    <citation type="journal article" date="2014" name="Genome Biol.">
        <title>Transcriptome and methylome profiling reveals relics of genome dominance in the mesopolyploid Brassica oleracea.</title>
        <authorList>
            <person name="Parkin I.A."/>
            <person name="Koh C."/>
            <person name="Tang H."/>
            <person name="Robinson S.J."/>
            <person name="Kagale S."/>
            <person name="Clarke W.E."/>
            <person name="Town C.D."/>
            <person name="Nixon J."/>
            <person name="Krishnakumar V."/>
            <person name="Bidwell S.L."/>
            <person name="Denoeud F."/>
            <person name="Belcram H."/>
            <person name="Links M.G."/>
            <person name="Just J."/>
            <person name="Clarke C."/>
            <person name="Bender T."/>
            <person name="Huebert T."/>
            <person name="Mason A.S."/>
            <person name="Pires J.C."/>
            <person name="Barker G."/>
            <person name="Moore J."/>
            <person name="Walley P.G."/>
            <person name="Manoli S."/>
            <person name="Batley J."/>
            <person name="Edwards D."/>
            <person name="Nelson M.N."/>
            <person name="Wang X."/>
            <person name="Paterson A.H."/>
            <person name="King G."/>
            <person name="Bancroft I."/>
            <person name="Chalhoub B."/>
            <person name="Sharpe A.G."/>
        </authorList>
    </citation>
    <scope>NUCLEOTIDE SEQUENCE</scope>
    <source>
        <strain evidence="1 2">cv. TO1000</strain>
    </source>
</reference>
<organism evidence="1 2">
    <name type="scientific">Brassica oleracea var. oleracea</name>
    <dbReference type="NCBI Taxonomy" id="109376"/>
    <lineage>
        <taxon>Eukaryota</taxon>
        <taxon>Viridiplantae</taxon>
        <taxon>Streptophyta</taxon>
        <taxon>Embryophyta</taxon>
        <taxon>Tracheophyta</taxon>
        <taxon>Spermatophyta</taxon>
        <taxon>Magnoliopsida</taxon>
        <taxon>eudicotyledons</taxon>
        <taxon>Gunneridae</taxon>
        <taxon>Pentapetalae</taxon>
        <taxon>rosids</taxon>
        <taxon>malvids</taxon>
        <taxon>Brassicales</taxon>
        <taxon>Brassicaceae</taxon>
        <taxon>Brassiceae</taxon>
        <taxon>Brassica</taxon>
    </lineage>
</organism>
<name>A0A0D3DL75_BRAOL</name>
<reference evidence="1" key="2">
    <citation type="submission" date="2015-03" db="UniProtKB">
        <authorList>
            <consortium name="EnsemblPlants"/>
        </authorList>
    </citation>
    <scope>IDENTIFICATION</scope>
</reference>
<accession>A0A0D3DL75</accession>
<keyword evidence="2" id="KW-1185">Reference proteome</keyword>
<dbReference type="Proteomes" id="UP000032141">
    <property type="component" value="Chromosome C8"/>
</dbReference>
<dbReference type="HOGENOM" id="CLU_638359_0_0_1"/>
<evidence type="ECO:0000313" key="1">
    <source>
        <dbReference type="EnsemblPlants" id="Bo8g032110.1"/>
    </source>
</evidence>
<protein>
    <submittedName>
        <fullName evidence="1">Uncharacterized protein</fullName>
    </submittedName>
</protein>
<dbReference type="AlphaFoldDB" id="A0A0D3DL75"/>
<dbReference type="EnsemblPlants" id="Bo8g032110.1">
    <property type="protein sequence ID" value="Bo8g032110.1"/>
    <property type="gene ID" value="Bo8g032110"/>
</dbReference>
<sequence length="430" mass="48751">MHGFVSYRRFGKVRSLRSDRAVYVLGRYIATELGWSLVATGLLALLKVERDKIGAAPYDGCLRTLVEGIKPFVVRLGVKVLMTSFPARPLRSSLFVEVIKYVAANGILYRVFDTMPRDVRDQCDGFRARPRSNHDFRGCDDYFDLRFPYHFKLRDMFSAYLTCMPLSDGAMVSQIVWLGVKDVFTQIAKDVVGRGLGHGTLTFKVIRSLRGLIQNQCGVSCGTIACSDVTEGNETQKPRIIGSSRSISEAEVSQTAFGGGFKLRLYFTRYLQRKAWSCGGAVTWISLGFGFQGLALSMSKEQRILFMGQQRGWRHIDEQTKDTMWEEVQAMFNLTEDWQKTSVFQQIGCVFRASKSRLVKKLCSSMNTETLRSLKPSNIHNEAVWINDQFRDMRMRQIPHTTSRKGMGRLADEMTKKASGRVRLLEARSG</sequence>